<dbReference type="STRING" id="84588.SYNW1814"/>
<proteinExistence type="predicted"/>
<evidence type="ECO:0000313" key="1">
    <source>
        <dbReference type="EMBL" id="CAE08329.1"/>
    </source>
</evidence>
<dbReference type="HOGENOM" id="CLU_2588474_0_0_3"/>
<organism evidence="1 2">
    <name type="scientific">Parasynechococcus marenigrum (strain WH8102)</name>
    <dbReference type="NCBI Taxonomy" id="84588"/>
    <lineage>
        <taxon>Bacteria</taxon>
        <taxon>Bacillati</taxon>
        <taxon>Cyanobacteriota</taxon>
        <taxon>Cyanophyceae</taxon>
        <taxon>Synechococcales</taxon>
        <taxon>Prochlorococcaceae</taxon>
        <taxon>Parasynechococcus</taxon>
        <taxon>Parasynechococcus marenigrum</taxon>
    </lineage>
</organism>
<gene>
    <name evidence="1" type="ordered locus">SYNW1814</name>
</gene>
<dbReference type="EMBL" id="BX569693">
    <property type="protein sequence ID" value="CAE08329.1"/>
    <property type="molecule type" value="Genomic_DNA"/>
</dbReference>
<dbReference type="Proteomes" id="UP000001422">
    <property type="component" value="Chromosome"/>
</dbReference>
<name>Q7U593_PARMW</name>
<protein>
    <submittedName>
        <fullName evidence="1">Uncharacterized protein</fullName>
    </submittedName>
</protein>
<evidence type="ECO:0000313" key="2">
    <source>
        <dbReference type="Proteomes" id="UP000001422"/>
    </source>
</evidence>
<keyword evidence="2" id="KW-1185">Reference proteome</keyword>
<dbReference type="AlphaFoldDB" id="Q7U593"/>
<reference evidence="1 2" key="1">
    <citation type="journal article" date="2003" name="Nature">
        <title>The genome of a motile marine Synechococcus.</title>
        <authorList>
            <person name="Palenik B."/>
            <person name="Brahamsha B."/>
            <person name="Larimer F."/>
            <person name="Land M."/>
            <person name="Hauser L."/>
            <person name="Chain P."/>
            <person name="Lamerdin J."/>
            <person name="Regala W."/>
            <person name="Allen E.A."/>
            <person name="McCarren J."/>
            <person name="Paulsen I."/>
            <person name="Dufresne A."/>
            <person name="Partensky F."/>
            <person name="Webb E."/>
            <person name="Waterbury J."/>
        </authorList>
    </citation>
    <scope>NUCLEOTIDE SEQUENCE [LARGE SCALE GENOMIC DNA]</scope>
    <source>
        <strain evidence="1 2">WH8102</strain>
    </source>
</reference>
<dbReference type="KEGG" id="syw:SYNW1814"/>
<sequence>MTSDIPPQEQTRKWFRSHLLNREVELQELYDLPQGDLDLLMAETAEIRSDTENRSRSHGRWCTAGYVLELARIIDARRA</sequence>
<dbReference type="RefSeq" id="WP_011128674.1">
    <property type="nucleotide sequence ID" value="NC_005070.1"/>
</dbReference>
<dbReference type="eggNOG" id="ENOG5030SVH">
    <property type="taxonomic scope" value="Bacteria"/>
</dbReference>
<accession>Q7U593</accession>